<organism evidence="1 2">
    <name type="scientific">Gordonia phage Trine</name>
    <dbReference type="NCBI Taxonomy" id="2201431"/>
    <lineage>
        <taxon>Viruses</taxon>
        <taxon>Duplodnaviria</taxon>
        <taxon>Heunggongvirae</taxon>
        <taxon>Uroviricota</taxon>
        <taxon>Caudoviricetes</taxon>
        <taxon>Trinevirus</taxon>
        <taxon>Trinevirus trine</taxon>
    </lineage>
</organism>
<evidence type="ECO:0000313" key="1">
    <source>
        <dbReference type="EMBL" id="AWY06561.1"/>
    </source>
</evidence>
<dbReference type="KEGG" id="vg:54993675"/>
<evidence type="ECO:0000313" key="2">
    <source>
        <dbReference type="Proteomes" id="UP000250672"/>
    </source>
</evidence>
<accession>A0A2Z4Q933</accession>
<dbReference type="GeneID" id="54993675"/>
<name>A0A2Z4Q933_9CAUD</name>
<sequence length="58" mass="6313">MNHSDPEAQCVVCLRHGGHDVACPEAPVHPTLAELLARLADVLADLTEAVRQLTERRS</sequence>
<protein>
    <submittedName>
        <fullName evidence="1">Uncharacterized protein</fullName>
    </submittedName>
</protein>
<dbReference type="RefSeq" id="YP_009803117.1">
    <property type="nucleotide sequence ID" value="NC_047991.1"/>
</dbReference>
<dbReference type="EMBL" id="MH271318">
    <property type="protein sequence ID" value="AWY06561.1"/>
    <property type="molecule type" value="Genomic_DNA"/>
</dbReference>
<reference evidence="2" key="1">
    <citation type="submission" date="2018-04" db="EMBL/GenBank/DDBJ databases">
        <authorList>
            <person name="Go L.Y."/>
            <person name="Mitchell J.A."/>
        </authorList>
    </citation>
    <scope>NUCLEOTIDE SEQUENCE [LARGE SCALE GENOMIC DNA]</scope>
</reference>
<gene>
    <name evidence="1" type="primary">60</name>
    <name evidence="1" type="ORF">PBI_TRINE_60</name>
</gene>
<proteinExistence type="predicted"/>
<dbReference type="Proteomes" id="UP000250672">
    <property type="component" value="Genome"/>
</dbReference>
<keyword evidence="2" id="KW-1185">Reference proteome</keyword>